<protein>
    <recommendedName>
        <fullName evidence="4">Nucleoside triphosphate pyrophosphohydrolase</fullName>
        <ecNumber evidence="3">3.6.1.8</ecNumber>
    </recommendedName>
</protein>
<dbReference type="GO" id="GO:0046076">
    <property type="term" value="P:dTTP catabolic process"/>
    <property type="evidence" value="ECO:0007669"/>
    <property type="project" value="TreeGrafter"/>
</dbReference>
<evidence type="ECO:0000259" key="5">
    <source>
        <dbReference type="Pfam" id="PF03819"/>
    </source>
</evidence>
<dbReference type="GO" id="GO:0046081">
    <property type="term" value="P:dUTP catabolic process"/>
    <property type="evidence" value="ECO:0007669"/>
    <property type="project" value="TreeGrafter"/>
</dbReference>
<dbReference type="GO" id="GO:0046047">
    <property type="term" value="P:TTP catabolic process"/>
    <property type="evidence" value="ECO:0007669"/>
    <property type="project" value="TreeGrafter"/>
</dbReference>
<dbReference type="RefSeq" id="WP_150089559.1">
    <property type="nucleotide sequence ID" value="NZ_VWSF01000012.1"/>
</dbReference>
<accession>A0A5M6DC88</accession>
<reference evidence="6 7" key="1">
    <citation type="submission" date="2019-09" db="EMBL/GenBank/DDBJ databases">
        <title>Genome sequence and assembly of Adhaeribacter sp.</title>
        <authorList>
            <person name="Chhetri G."/>
        </authorList>
    </citation>
    <scope>NUCLEOTIDE SEQUENCE [LARGE SCALE GENOMIC DNA]</scope>
    <source>
        <strain evidence="6 7">DK36</strain>
    </source>
</reference>
<dbReference type="FunFam" id="1.10.287.1080:FF:000001">
    <property type="entry name" value="Nucleoside triphosphate pyrophosphohydrolase"/>
    <property type="match status" value="1"/>
</dbReference>
<dbReference type="InterPro" id="IPR011551">
    <property type="entry name" value="NTP_PyrPHydrolase_MazG"/>
</dbReference>
<evidence type="ECO:0000256" key="3">
    <source>
        <dbReference type="ARBA" id="ARBA00066372"/>
    </source>
</evidence>
<evidence type="ECO:0000256" key="1">
    <source>
        <dbReference type="ARBA" id="ARBA00052141"/>
    </source>
</evidence>
<dbReference type="GO" id="GO:0046061">
    <property type="term" value="P:dATP catabolic process"/>
    <property type="evidence" value="ECO:0007669"/>
    <property type="project" value="TreeGrafter"/>
</dbReference>
<comment type="caution">
    <text evidence="6">The sequence shown here is derived from an EMBL/GenBank/DDBJ whole genome shotgun (WGS) entry which is preliminary data.</text>
</comment>
<feature type="domain" description="NTP pyrophosphohydrolase MazG-like" evidence="5">
    <location>
        <begin position="39"/>
        <end position="111"/>
    </location>
</feature>
<dbReference type="SUPFAM" id="SSF101386">
    <property type="entry name" value="all-alpha NTP pyrophosphatases"/>
    <property type="match status" value="2"/>
</dbReference>
<evidence type="ECO:0000313" key="6">
    <source>
        <dbReference type="EMBL" id="KAA5544000.1"/>
    </source>
</evidence>
<dbReference type="GO" id="GO:0006203">
    <property type="term" value="P:dGTP catabolic process"/>
    <property type="evidence" value="ECO:0007669"/>
    <property type="project" value="TreeGrafter"/>
</dbReference>
<organism evidence="6 7">
    <name type="scientific">Adhaeribacter rhizoryzae</name>
    <dbReference type="NCBI Taxonomy" id="2607907"/>
    <lineage>
        <taxon>Bacteria</taxon>
        <taxon>Pseudomonadati</taxon>
        <taxon>Bacteroidota</taxon>
        <taxon>Cytophagia</taxon>
        <taxon>Cytophagales</taxon>
        <taxon>Hymenobacteraceae</taxon>
        <taxon>Adhaeribacter</taxon>
    </lineage>
</organism>
<proteinExistence type="inferred from homology"/>
<name>A0A5M6DC88_9BACT</name>
<dbReference type="InterPro" id="IPR048011">
    <property type="entry name" value="NTP-PPase_MazG-like_C"/>
</dbReference>
<dbReference type="CDD" id="cd11528">
    <property type="entry name" value="NTP-PPase_MazG_Nterm"/>
    <property type="match status" value="1"/>
</dbReference>
<dbReference type="EC" id="3.6.1.8" evidence="3"/>
<dbReference type="InterPro" id="IPR048015">
    <property type="entry name" value="NTP-PPase_MazG-like_N"/>
</dbReference>
<comment type="catalytic activity">
    <reaction evidence="1">
        <text>ATP + H2O = AMP + diphosphate + H(+)</text>
        <dbReference type="Rhea" id="RHEA:14245"/>
        <dbReference type="ChEBI" id="CHEBI:15377"/>
        <dbReference type="ChEBI" id="CHEBI:15378"/>
        <dbReference type="ChEBI" id="CHEBI:30616"/>
        <dbReference type="ChEBI" id="CHEBI:33019"/>
        <dbReference type="ChEBI" id="CHEBI:456215"/>
        <dbReference type="EC" id="3.6.1.8"/>
    </reaction>
</comment>
<keyword evidence="6" id="KW-0378">Hydrolase</keyword>
<dbReference type="Proteomes" id="UP000323426">
    <property type="component" value="Unassembled WGS sequence"/>
</dbReference>
<dbReference type="Pfam" id="PF03819">
    <property type="entry name" value="MazG"/>
    <property type="match status" value="1"/>
</dbReference>
<dbReference type="NCBIfam" id="NF007113">
    <property type="entry name" value="PRK09562.1"/>
    <property type="match status" value="1"/>
</dbReference>
<dbReference type="PANTHER" id="PTHR30522:SF0">
    <property type="entry name" value="NUCLEOSIDE TRIPHOSPHATE PYROPHOSPHOHYDROLASE"/>
    <property type="match status" value="1"/>
</dbReference>
<dbReference type="GO" id="GO:0046052">
    <property type="term" value="P:UTP catabolic process"/>
    <property type="evidence" value="ECO:0007669"/>
    <property type="project" value="TreeGrafter"/>
</dbReference>
<dbReference type="FunFam" id="1.10.287.1080:FF:000003">
    <property type="entry name" value="Nucleoside triphosphate pyrophosphohydrolase"/>
    <property type="match status" value="1"/>
</dbReference>
<gene>
    <name evidence="6" type="primary">mazG</name>
    <name evidence="6" type="ORF">F0145_15585</name>
</gene>
<dbReference type="GO" id="GO:0047693">
    <property type="term" value="F:ATP diphosphatase activity"/>
    <property type="evidence" value="ECO:0007669"/>
    <property type="project" value="UniProtKB-EC"/>
</dbReference>
<dbReference type="GO" id="GO:0006950">
    <property type="term" value="P:response to stress"/>
    <property type="evidence" value="ECO:0007669"/>
    <property type="project" value="UniProtKB-ARBA"/>
</dbReference>
<dbReference type="AlphaFoldDB" id="A0A5M6DC88"/>
<sequence length="270" mass="31531">MEQTEEKKDAVRANQLQAFNRLLDIMDDLREKCPWDRKQTIASLRHLTIEETYELSDAIIRDDMQDLKKEIGDVMLHLVFYAKIASETNTFNLAEVLNTLCDKLVFRHPHIYGNTQANTDEEVKQNWEKLKIKEGNKSVLGGVPVSLPALVKAMRIQEKARGAGFDWEEKEQVWQKVQEELQEFESEFNQPDLNQVDLEKATGEFGDLLFSLVNFARFIQINPEEALEKTNLKFIKRFQYMEEESAKEGKNLATMSLAEMDVYWERAKQY</sequence>
<evidence type="ECO:0000313" key="7">
    <source>
        <dbReference type="Proteomes" id="UP000323426"/>
    </source>
</evidence>
<evidence type="ECO:0000256" key="2">
    <source>
        <dbReference type="ARBA" id="ARBA00061115"/>
    </source>
</evidence>
<evidence type="ECO:0000256" key="4">
    <source>
        <dbReference type="ARBA" id="ARBA00074799"/>
    </source>
</evidence>
<dbReference type="NCBIfam" id="TIGR00444">
    <property type="entry name" value="mazG"/>
    <property type="match status" value="1"/>
</dbReference>
<dbReference type="EMBL" id="VWSF01000012">
    <property type="protein sequence ID" value="KAA5544000.1"/>
    <property type="molecule type" value="Genomic_DNA"/>
</dbReference>
<keyword evidence="7" id="KW-1185">Reference proteome</keyword>
<comment type="similarity">
    <text evidence="2">Belongs to the nucleoside triphosphate pyrophosphohydrolase family.</text>
</comment>
<dbReference type="Gene3D" id="1.10.287.1080">
    <property type="entry name" value="MazG-like"/>
    <property type="match status" value="2"/>
</dbReference>
<dbReference type="CDD" id="cd11529">
    <property type="entry name" value="NTP-PPase_MazG_Cterm"/>
    <property type="match status" value="1"/>
</dbReference>
<dbReference type="PANTHER" id="PTHR30522">
    <property type="entry name" value="NUCLEOSIDE TRIPHOSPHATE PYROPHOSPHOHYDROLASE"/>
    <property type="match status" value="1"/>
</dbReference>
<dbReference type="InterPro" id="IPR004518">
    <property type="entry name" value="MazG-like_dom"/>
</dbReference>